<evidence type="ECO:0000313" key="1">
    <source>
        <dbReference type="EMBL" id="QJA56397.1"/>
    </source>
</evidence>
<proteinExistence type="predicted"/>
<reference evidence="1" key="1">
    <citation type="submission" date="2020-03" db="EMBL/GenBank/DDBJ databases">
        <title>The deep terrestrial virosphere.</title>
        <authorList>
            <person name="Holmfeldt K."/>
            <person name="Nilsson E."/>
            <person name="Simone D."/>
            <person name="Lopez-Fernandez M."/>
            <person name="Wu X."/>
            <person name="de Brujin I."/>
            <person name="Lundin D."/>
            <person name="Andersson A."/>
            <person name="Bertilsson S."/>
            <person name="Dopson M."/>
        </authorList>
    </citation>
    <scope>NUCLEOTIDE SEQUENCE</scope>
    <source>
        <strain evidence="1">MM415B01860</strain>
    </source>
</reference>
<sequence>MGQNRDRQKIFTKFVEGKTSFLSKGFAEIKITTVVGETQDDAQEKSEIIYLPIRSTGIVELQELLRTEAPQPPRKTVKIKKGDEFDITFGLEPGELASVWDVTEDSYLKEFENYQNNFMWRTVIQALDVTWEDTEGKPITDFESKKKILINTGITGHHLDQIFLAIQRLTSEREEAADFLSGKKLGLQRRF</sequence>
<dbReference type="EMBL" id="MT141216">
    <property type="protein sequence ID" value="QJA56397.1"/>
    <property type="molecule type" value="Genomic_DNA"/>
</dbReference>
<accession>A0A6M3IH21</accession>
<protein>
    <submittedName>
        <fullName evidence="1">Uncharacterized protein</fullName>
    </submittedName>
</protein>
<name>A0A6M3IH21_9ZZZZ</name>
<organism evidence="1">
    <name type="scientific">viral metagenome</name>
    <dbReference type="NCBI Taxonomy" id="1070528"/>
    <lineage>
        <taxon>unclassified sequences</taxon>
        <taxon>metagenomes</taxon>
        <taxon>organismal metagenomes</taxon>
    </lineage>
</organism>
<dbReference type="AlphaFoldDB" id="A0A6M3IH21"/>
<gene>
    <name evidence="1" type="ORF">MM415B01860_0003</name>
</gene>